<evidence type="ECO:0000259" key="3">
    <source>
        <dbReference type="SMART" id="SM00062"/>
    </source>
</evidence>
<feature type="domain" description="Solute-binding protein family 3/N-terminal" evidence="3">
    <location>
        <begin position="51"/>
        <end position="272"/>
    </location>
</feature>
<gene>
    <name evidence="4" type="ORF">ACFQ3F_20635</name>
</gene>
<organism evidence="4 5">
    <name type="scientific">Nocardioides ginsengisoli</name>
    <dbReference type="NCBI Taxonomy" id="363868"/>
    <lineage>
        <taxon>Bacteria</taxon>
        <taxon>Bacillati</taxon>
        <taxon>Actinomycetota</taxon>
        <taxon>Actinomycetes</taxon>
        <taxon>Propionibacteriales</taxon>
        <taxon>Nocardioidaceae</taxon>
        <taxon>Nocardioides</taxon>
    </lineage>
</organism>
<dbReference type="RefSeq" id="WP_367919504.1">
    <property type="nucleotide sequence ID" value="NZ_BAABAC010000023.1"/>
</dbReference>
<dbReference type="Pfam" id="PF00497">
    <property type="entry name" value="SBP_bac_3"/>
    <property type="match status" value="1"/>
</dbReference>
<feature type="signal peptide" evidence="2">
    <location>
        <begin position="1"/>
        <end position="23"/>
    </location>
</feature>
<dbReference type="CDD" id="cd13530">
    <property type="entry name" value="PBP2_peptides_like"/>
    <property type="match status" value="1"/>
</dbReference>
<dbReference type="SMART" id="SM00062">
    <property type="entry name" value="PBPb"/>
    <property type="match status" value="1"/>
</dbReference>
<dbReference type="InterPro" id="IPR001638">
    <property type="entry name" value="Solute-binding_3/MltF_N"/>
</dbReference>
<dbReference type="PROSITE" id="PS51257">
    <property type="entry name" value="PROKAR_LIPOPROTEIN"/>
    <property type="match status" value="1"/>
</dbReference>
<evidence type="ECO:0000313" key="5">
    <source>
        <dbReference type="Proteomes" id="UP001597229"/>
    </source>
</evidence>
<comment type="caution">
    <text evidence="4">The sequence shown here is derived from an EMBL/GenBank/DDBJ whole genome shotgun (WGS) entry which is preliminary data.</text>
</comment>
<keyword evidence="5" id="KW-1185">Reference proteome</keyword>
<dbReference type="Proteomes" id="UP001597229">
    <property type="component" value="Unassembled WGS sequence"/>
</dbReference>
<protein>
    <submittedName>
        <fullName evidence="4">Substrate-binding periplasmic protein</fullName>
    </submittedName>
</protein>
<evidence type="ECO:0000256" key="1">
    <source>
        <dbReference type="ARBA" id="ARBA00022729"/>
    </source>
</evidence>
<proteinExistence type="predicted"/>
<name>A0ABW3W7H1_9ACTN</name>
<dbReference type="Gene3D" id="3.40.190.10">
    <property type="entry name" value="Periplasmic binding protein-like II"/>
    <property type="match status" value="2"/>
</dbReference>
<evidence type="ECO:0000313" key="4">
    <source>
        <dbReference type="EMBL" id="MFD1250213.1"/>
    </source>
</evidence>
<dbReference type="EMBL" id="JBHTLX010000023">
    <property type="protein sequence ID" value="MFD1250213.1"/>
    <property type="molecule type" value="Genomic_DNA"/>
</dbReference>
<reference evidence="5" key="1">
    <citation type="journal article" date="2019" name="Int. J. Syst. Evol. Microbiol.">
        <title>The Global Catalogue of Microorganisms (GCM) 10K type strain sequencing project: providing services to taxonomists for standard genome sequencing and annotation.</title>
        <authorList>
            <consortium name="The Broad Institute Genomics Platform"/>
            <consortium name="The Broad Institute Genome Sequencing Center for Infectious Disease"/>
            <person name="Wu L."/>
            <person name="Ma J."/>
        </authorList>
    </citation>
    <scope>NUCLEOTIDE SEQUENCE [LARGE SCALE GENOMIC DNA]</scope>
    <source>
        <strain evidence="5">CCUG 52478</strain>
    </source>
</reference>
<feature type="chain" id="PRO_5045104028" evidence="2">
    <location>
        <begin position="24"/>
        <end position="284"/>
    </location>
</feature>
<keyword evidence="1 2" id="KW-0732">Signal</keyword>
<accession>A0ABW3W7H1</accession>
<sequence length="284" mass="30084">MNRHHRRALAGSTTVLATVLALSACTSSETVNKVASDCTPAHDVDTVKEGVLAVAAVDYFPVSVTSDGPFKGTEADMVKDFAKQNCLEVKVVKVDFAGAIPAVDSGRADIAIGGFYRTAERAEVVGLSGPVYVDRLGAISEDGLSSVNQIDGHKVGTVDGYLWTADAKKVFGSDLSVYPSNVEMKADLEAGRIDVALDSFGGAKFVFGDEKDLNIEVLEPDDRIASTKEPAQIGFPFTRGNTSLETALNDAIQGWQADGTLVEILEKYGAPTDILDVGEPRLLN</sequence>
<evidence type="ECO:0000256" key="2">
    <source>
        <dbReference type="SAM" id="SignalP"/>
    </source>
</evidence>
<dbReference type="PANTHER" id="PTHR35936">
    <property type="entry name" value="MEMBRANE-BOUND LYTIC MUREIN TRANSGLYCOSYLASE F"/>
    <property type="match status" value="1"/>
</dbReference>
<dbReference type="PANTHER" id="PTHR35936:SF17">
    <property type="entry name" value="ARGININE-BINDING EXTRACELLULAR PROTEIN ARTP"/>
    <property type="match status" value="1"/>
</dbReference>
<dbReference type="SUPFAM" id="SSF53850">
    <property type="entry name" value="Periplasmic binding protein-like II"/>
    <property type="match status" value="1"/>
</dbReference>